<proteinExistence type="predicted"/>
<protein>
    <submittedName>
        <fullName evidence="1">Uncharacterized protein</fullName>
    </submittedName>
</protein>
<gene>
    <name evidence="1" type="ORF">HELGO_WM5509</name>
</gene>
<accession>A0A6S6U439</accession>
<sequence length="132" mass="15819">MHKIDKRIFSTKDILILAFRKRPAMFTGDMTLESIFLYFNTYRMALIENGFEDSDEYDSCAFHEFVKNKFGFYESTAGWKNMIVADILGLEGSMETWSWEEFFDKEKKMTSEEHKKSIELYFELFDVFMENK</sequence>
<name>A0A6S6U439_9BACT</name>
<reference evidence="1" key="1">
    <citation type="submission" date="2020-01" db="EMBL/GenBank/DDBJ databases">
        <authorList>
            <person name="Meier V. D."/>
            <person name="Meier V D."/>
        </authorList>
    </citation>
    <scope>NUCLEOTIDE SEQUENCE</scope>
    <source>
        <strain evidence="1">HLG_WM_MAG_05</strain>
    </source>
</reference>
<evidence type="ECO:0000313" key="1">
    <source>
        <dbReference type="EMBL" id="CAA6821469.1"/>
    </source>
</evidence>
<dbReference type="EMBL" id="CACVAU010000063">
    <property type="protein sequence ID" value="CAA6821469.1"/>
    <property type="molecule type" value="Genomic_DNA"/>
</dbReference>
<dbReference type="AlphaFoldDB" id="A0A6S6U439"/>
<organism evidence="1">
    <name type="scientific">uncultured Sulfurovum sp</name>
    <dbReference type="NCBI Taxonomy" id="269237"/>
    <lineage>
        <taxon>Bacteria</taxon>
        <taxon>Pseudomonadati</taxon>
        <taxon>Campylobacterota</taxon>
        <taxon>Epsilonproteobacteria</taxon>
        <taxon>Campylobacterales</taxon>
        <taxon>Sulfurovaceae</taxon>
        <taxon>Sulfurovum</taxon>
        <taxon>environmental samples</taxon>
    </lineage>
</organism>